<dbReference type="KEGG" id="ggr:HKW67_11455"/>
<gene>
    <name evidence="2" type="ORF">HKW67_11455</name>
</gene>
<evidence type="ECO:0000313" key="2">
    <source>
        <dbReference type="EMBL" id="QJR36077.1"/>
    </source>
</evidence>
<name>A0A6M4IRE3_9BACT</name>
<proteinExistence type="predicted"/>
<organism evidence="2 3">
    <name type="scientific">Gemmatimonas groenlandica</name>
    <dbReference type="NCBI Taxonomy" id="2732249"/>
    <lineage>
        <taxon>Bacteria</taxon>
        <taxon>Pseudomonadati</taxon>
        <taxon>Gemmatimonadota</taxon>
        <taxon>Gemmatimonadia</taxon>
        <taxon>Gemmatimonadales</taxon>
        <taxon>Gemmatimonadaceae</taxon>
        <taxon>Gemmatimonas</taxon>
    </lineage>
</organism>
<feature type="chain" id="PRO_5026950037" description="DUF4168 domain-containing protein" evidence="1">
    <location>
        <begin position="30"/>
        <end position="137"/>
    </location>
</feature>
<sequence>MPLRAVRPLLATVGLAFALLAAGAVPLSAQDAPKRPTGVPAAEQMPADSIEAMMAFARAYLAQTALRERADAAYAEPKNKKPEELAGLREKYRLERDALLKSHGFTDVTYARATQRVSGDDTARLAFEAALAKVTAK</sequence>
<keyword evidence="1" id="KW-0732">Signal</keyword>
<dbReference type="Proteomes" id="UP000500938">
    <property type="component" value="Chromosome"/>
</dbReference>
<evidence type="ECO:0008006" key="4">
    <source>
        <dbReference type="Google" id="ProtNLM"/>
    </source>
</evidence>
<dbReference type="RefSeq" id="WP_171225510.1">
    <property type="nucleotide sequence ID" value="NZ_CP053085.1"/>
</dbReference>
<accession>A0A6M4IRE3</accession>
<protein>
    <recommendedName>
        <fullName evidence="4">DUF4168 domain-containing protein</fullName>
    </recommendedName>
</protein>
<keyword evidence="3" id="KW-1185">Reference proteome</keyword>
<evidence type="ECO:0000256" key="1">
    <source>
        <dbReference type="SAM" id="SignalP"/>
    </source>
</evidence>
<evidence type="ECO:0000313" key="3">
    <source>
        <dbReference type="Proteomes" id="UP000500938"/>
    </source>
</evidence>
<dbReference type="AlphaFoldDB" id="A0A6M4IRE3"/>
<reference evidence="2 3" key="1">
    <citation type="submission" date="2020-05" db="EMBL/GenBank/DDBJ databases">
        <title>Complete genome sequence of Gemmatimonas greenlandica TET16.</title>
        <authorList>
            <person name="Zeng Y."/>
        </authorList>
    </citation>
    <scope>NUCLEOTIDE SEQUENCE [LARGE SCALE GENOMIC DNA]</scope>
    <source>
        <strain evidence="2 3">TET16</strain>
    </source>
</reference>
<feature type="signal peptide" evidence="1">
    <location>
        <begin position="1"/>
        <end position="29"/>
    </location>
</feature>
<dbReference type="EMBL" id="CP053085">
    <property type="protein sequence ID" value="QJR36077.1"/>
    <property type="molecule type" value="Genomic_DNA"/>
</dbReference>